<evidence type="ECO:0000313" key="15">
    <source>
        <dbReference type="Proteomes" id="UP000694555"/>
    </source>
</evidence>
<keyword evidence="9" id="KW-0496">Mitochondrion</keyword>
<dbReference type="GO" id="GO:0070042">
    <property type="term" value="F:rRNA (uridine-N3-)-methyltransferase activity"/>
    <property type="evidence" value="ECO:0007669"/>
    <property type="project" value="InterPro"/>
</dbReference>
<evidence type="ECO:0000256" key="2">
    <source>
        <dbReference type="ARBA" id="ARBA00008226"/>
    </source>
</evidence>
<dbReference type="Pfam" id="PF10354">
    <property type="entry name" value="BMT5-like"/>
    <property type="match status" value="1"/>
</dbReference>
<proteinExistence type="inferred from homology"/>
<evidence type="ECO:0000256" key="3">
    <source>
        <dbReference type="ARBA" id="ARBA00012814"/>
    </source>
</evidence>
<dbReference type="GO" id="GO:0005759">
    <property type="term" value="C:mitochondrial matrix"/>
    <property type="evidence" value="ECO:0007669"/>
    <property type="project" value="UniProtKB-SubCell"/>
</dbReference>
<comment type="subcellular location">
    <subcellularLocation>
        <location evidence="1">Mitochondrion matrix</location>
    </subcellularLocation>
</comment>
<dbReference type="GO" id="GO:0070475">
    <property type="term" value="P:rRNA base methylation"/>
    <property type="evidence" value="ECO:0007669"/>
    <property type="project" value="InterPro"/>
</dbReference>
<sequence length="547" mass="62339">REQREPRLSGFPLAQSCFSSTFEGAEVLFSVDCTKLKDYFLPEKRDFDCIYFNFPHCGRKAGVVKNRELLAQFFHGSAEVLTVEGEIHVALCNGQGGTPADRPRREWHNSWQIVAVAAGAGFILSNVHPFKADTIHGYKCTGYRSQDKSFCVEGALNHIFTRSMPLPYFKPMICEIELESRKVSFQVPQVLVDKINRGFLELNSNHPVWTIKEKLTAELSQAFPLQNIDYCLSLLHQGHLNGVCHSNIFWIILSPEETPSTEEMSNGLANAVLFSHVDFCRDTDKNGWVNVQEGCHISKQYYLRPSLLPYAQAIIQRGAFLPGTLHVLSGPVFRKCLIAPYSMPVFHEMVFVCAVNRGTENKCIQMLMNNIKSSIHSFHQTVPHFKVSINLQEAKTHYELVSSELVVVFASLNLDLLAMLICGISDWRMLWTSDTRFLRQFPRGELRLFKSFSLYPPSYVHDVSFWVPDGEQFDEVAFHTVARQVSGEMVVSIQLIDSFQQSETGRKSLCYRLTFQSCDKALSRQEVAGMQLLFRKEINQRLRVALR</sequence>
<dbReference type="GO" id="GO:0005524">
    <property type="term" value="F:ATP binding"/>
    <property type="evidence" value="ECO:0007669"/>
    <property type="project" value="UniProtKB-KW"/>
</dbReference>
<evidence type="ECO:0000256" key="11">
    <source>
        <dbReference type="ARBA" id="ARBA00031194"/>
    </source>
</evidence>
<dbReference type="SUPFAM" id="SSF54991">
    <property type="entry name" value="Anticodon-binding domain of PheRS"/>
    <property type="match status" value="1"/>
</dbReference>
<dbReference type="EC" id="6.1.1.20" evidence="3"/>
<comment type="catalytic activity">
    <reaction evidence="12">
        <text>tRNA(Phe) + L-phenylalanine + ATP = L-phenylalanyl-tRNA(Phe) + AMP + diphosphate + H(+)</text>
        <dbReference type="Rhea" id="RHEA:19413"/>
        <dbReference type="Rhea" id="RHEA-COMP:9668"/>
        <dbReference type="Rhea" id="RHEA-COMP:9699"/>
        <dbReference type="ChEBI" id="CHEBI:15378"/>
        <dbReference type="ChEBI" id="CHEBI:30616"/>
        <dbReference type="ChEBI" id="CHEBI:33019"/>
        <dbReference type="ChEBI" id="CHEBI:58095"/>
        <dbReference type="ChEBI" id="CHEBI:78442"/>
        <dbReference type="ChEBI" id="CHEBI:78531"/>
        <dbReference type="ChEBI" id="CHEBI:456215"/>
        <dbReference type="EC" id="6.1.1.20"/>
    </reaction>
</comment>
<dbReference type="GO" id="GO:0006412">
    <property type="term" value="P:translation"/>
    <property type="evidence" value="ECO:0007669"/>
    <property type="project" value="UniProtKB-KW"/>
</dbReference>
<keyword evidence="8" id="KW-0809">Transit peptide</keyword>
<dbReference type="Ensembl" id="ENSBJAT00000008851.1">
    <property type="protein sequence ID" value="ENSBJAP00000008600.1"/>
    <property type="gene ID" value="ENSBJAG00000005940.1"/>
</dbReference>
<keyword evidence="15" id="KW-1185">Reference proteome</keyword>
<evidence type="ECO:0000313" key="14">
    <source>
        <dbReference type="Ensembl" id="ENSBJAP00000008600.1"/>
    </source>
</evidence>
<evidence type="ECO:0000259" key="13">
    <source>
        <dbReference type="PROSITE" id="PS51447"/>
    </source>
</evidence>
<evidence type="ECO:0000256" key="8">
    <source>
        <dbReference type="ARBA" id="ARBA00022946"/>
    </source>
</evidence>
<evidence type="ECO:0000256" key="10">
    <source>
        <dbReference type="ARBA" id="ARBA00023146"/>
    </source>
</evidence>
<evidence type="ECO:0000256" key="5">
    <source>
        <dbReference type="ARBA" id="ARBA00022741"/>
    </source>
</evidence>
<dbReference type="SMART" id="SM00896">
    <property type="entry name" value="FDX-ACB"/>
    <property type="match status" value="1"/>
</dbReference>
<dbReference type="PANTHER" id="PTHR11538:SF26">
    <property type="entry name" value="FERREDOXIN-FOLD ANTICODON-BINDING DOMAIN-CONTAINING PROTEIN 1"/>
    <property type="match status" value="1"/>
</dbReference>
<dbReference type="InterPro" id="IPR036690">
    <property type="entry name" value="Fdx_antiC-bd_sf"/>
</dbReference>
<dbReference type="GO" id="GO:0004826">
    <property type="term" value="F:phenylalanine-tRNA ligase activity"/>
    <property type="evidence" value="ECO:0007669"/>
    <property type="project" value="UniProtKB-EC"/>
</dbReference>
<keyword evidence="7" id="KW-0648">Protein biosynthesis</keyword>
<dbReference type="AlphaFoldDB" id="A0A8C0AXI8"/>
<evidence type="ECO:0000256" key="12">
    <source>
        <dbReference type="ARBA" id="ARBA00049255"/>
    </source>
</evidence>
<keyword evidence="4" id="KW-0436">Ligase</keyword>
<reference evidence="14" key="2">
    <citation type="submission" date="2025-09" db="UniProtKB">
        <authorList>
            <consortium name="Ensembl"/>
        </authorList>
    </citation>
    <scope>IDENTIFICATION</scope>
</reference>
<evidence type="ECO:0000256" key="6">
    <source>
        <dbReference type="ARBA" id="ARBA00022840"/>
    </source>
</evidence>
<dbReference type="Gene3D" id="3.30.930.10">
    <property type="entry name" value="Bira Bifunctional Protein, Domain 2"/>
    <property type="match status" value="1"/>
</dbReference>
<dbReference type="InterPro" id="IPR019446">
    <property type="entry name" value="BMT5-like"/>
</dbReference>
<reference evidence="14" key="1">
    <citation type="submission" date="2025-08" db="UniProtKB">
        <authorList>
            <consortium name="Ensembl"/>
        </authorList>
    </citation>
    <scope>IDENTIFICATION</scope>
</reference>
<dbReference type="InterPro" id="IPR005121">
    <property type="entry name" value="Fdx_antiC-bd"/>
</dbReference>
<dbReference type="PROSITE" id="PS51447">
    <property type="entry name" value="FDX_ACB"/>
    <property type="match status" value="1"/>
</dbReference>
<comment type="similarity">
    <text evidence="2">Belongs to the class-II aminoacyl-tRNA synthetase family.</text>
</comment>
<evidence type="ECO:0000256" key="1">
    <source>
        <dbReference type="ARBA" id="ARBA00004305"/>
    </source>
</evidence>
<accession>A0A8C0AXI8</accession>
<protein>
    <recommendedName>
        <fullName evidence="3">phenylalanine--tRNA ligase</fullName>
        <ecNumber evidence="3">6.1.1.20</ecNumber>
    </recommendedName>
    <alternativeName>
        <fullName evidence="11">Phenylalanyl-tRNA synthetase</fullName>
    </alternativeName>
</protein>
<dbReference type="PANTHER" id="PTHR11538">
    <property type="entry name" value="PHENYLALANYL-TRNA SYNTHETASE"/>
    <property type="match status" value="1"/>
</dbReference>
<dbReference type="Pfam" id="PF03147">
    <property type="entry name" value="FDX-ACB"/>
    <property type="match status" value="1"/>
</dbReference>
<dbReference type="Gene3D" id="3.30.70.380">
    <property type="entry name" value="Ferrodoxin-fold anticodon-binding domain"/>
    <property type="match status" value="1"/>
</dbReference>
<keyword evidence="6" id="KW-0067">ATP-binding</keyword>
<dbReference type="Proteomes" id="UP000694555">
    <property type="component" value="Unplaced"/>
</dbReference>
<keyword evidence="5" id="KW-0547">Nucleotide-binding</keyword>
<dbReference type="FunFam" id="3.30.70.380:FF:000002">
    <property type="entry name" value="phenylalanine--tRNA ligase, mitochondrial"/>
    <property type="match status" value="1"/>
</dbReference>
<name>A0A8C0AXI8_9AVES</name>
<dbReference type="InterPro" id="IPR045864">
    <property type="entry name" value="aa-tRNA-synth_II/BPL/LPL"/>
</dbReference>
<dbReference type="SUPFAM" id="SSF55681">
    <property type="entry name" value="Class II aaRS and biotin synthetases"/>
    <property type="match status" value="1"/>
</dbReference>
<evidence type="ECO:0000256" key="9">
    <source>
        <dbReference type="ARBA" id="ARBA00023128"/>
    </source>
</evidence>
<evidence type="ECO:0000256" key="4">
    <source>
        <dbReference type="ARBA" id="ARBA00022598"/>
    </source>
</evidence>
<feature type="domain" description="FDX-ACB" evidence="13">
    <location>
        <begin position="454"/>
        <end position="547"/>
    </location>
</feature>
<organism evidence="14 15">
    <name type="scientific">Buteo japonicus</name>
    <dbReference type="NCBI Taxonomy" id="224669"/>
    <lineage>
        <taxon>Eukaryota</taxon>
        <taxon>Metazoa</taxon>
        <taxon>Chordata</taxon>
        <taxon>Craniata</taxon>
        <taxon>Vertebrata</taxon>
        <taxon>Euteleostomi</taxon>
        <taxon>Archelosauria</taxon>
        <taxon>Archosauria</taxon>
        <taxon>Dinosauria</taxon>
        <taxon>Saurischia</taxon>
        <taxon>Theropoda</taxon>
        <taxon>Coelurosauria</taxon>
        <taxon>Aves</taxon>
        <taxon>Neognathae</taxon>
        <taxon>Neoaves</taxon>
        <taxon>Telluraves</taxon>
        <taxon>Accipitrimorphae</taxon>
        <taxon>Accipitriformes</taxon>
        <taxon>Accipitridae</taxon>
        <taxon>Accipitrinae</taxon>
        <taxon>Buteo</taxon>
    </lineage>
</organism>
<evidence type="ECO:0000256" key="7">
    <source>
        <dbReference type="ARBA" id="ARBA00022917"/>
    </source>
</evidence>
<keyword evidence="10" id="KW-0030">Aminoacyl-tRNA synthetase</keyword>